<evidence type="ECO:0000313" key="14">
    <source>
        <dbReference type="Proteomes" id="UP000265515"/>
    </source>
</evidence>
<feature type="compositionally biased region" description="Pro residues" evidence="10">
    <location>
        <begin position="1"/>
        <end position="10"/>
    </location>
</feature>
<feature type="compositionally biased region" description="Polar residues" evidence="10">
    <location>
        <begin position="798"/>
        <end position="811"/>
    </location>
</feature>
<keyword evidence="7" id="KW-0378">Hydrolase</keyword>
<evidence type="ECO:0000256" key="10">
    <source>
        <dbReference type="SAM" id="MobiDB-lite"/>
    </source>
</evidence>
<dbReference type="SUPFAM" id="SSF54160">
    <property type="entry name" value="Chromo domain-like"/>
    <property type="match status" value="1"/>
</dbReference>
<gene>
    <name evidence="13" type="ORF">CBR_g26064</name>
</gene>
<feature type="region of interest" description="Disordered" evidence="10">
    <location>
        <begin position="248"/>
        <end position="270"/>
    </location>
</feature>
<sequence length="820" mass="90235">MSTSHPPPPTESATTEEIGSAQSISQVTARSAAHDQAHADTMDLHVVLVAIQAQLSTLGPLQAQINALALDVNRLKGSPHRSPLHAHTPSPAGSPPGSPRLRRHGRGGSSSPVAQTRHSHSTVAGVAAAQTTAFVATPPLAPAAPIVSTAAAGAAVQIPPSGPTVSSTHTGAASQLPTSVAALRLRPLLPAFVPLPPQQGTTQVGTPLPTGKPTPPPPPPTPCTQRVTTLQATIAQAQAEILALRQPHPSEAAHPSSSSTTSSTPIMPVRFPRPAPQPLLFYLAIPGQLPSVVASSFAGPSANGHDPQPSPTSAPAAAPTYAAAVHSPQSLSPRHQHSGHPPVRTMDIPEYDGTSPVSRWLIPPMRGVEHSIQLVPDYHIHHQAPYRLSIPQATEPKHQLEELLRLGFMKPSNSPWGAPILFARKADGIVRFCIDYRGLNRYTVKNNYPMPRADEQFDRLADNRFFTKIDLRSGYHQICVAAEDQPKTAFRSRFGHFEFTVMPFGLTNAPATFQTTMNDIFRGILEEYVLVYLNDILVYSRTLKNHIRHLRDVLQRLRKHGFYAKLNTRCLALDDRIAHMVTIMKRADESLADSQTRMAARANRSRMDHPFKVGDDVLVDARHLQLEADTLRKFRRRFFGPCRILQVVGSDTAASPVSFRVKLPDYLRQTRLHDIYHVSLLRPYRRPSERFVGRPYEHPPPIMVDGHEEFAVSDIVSRRITDDTPPRIEYVVRWKGYPDEEATWEPLEHLEHARILVRAYDHARRAETSAPTQPTDPLPPTPTEEIAKDEPAPPEAILQQQMDASARSQCTRRCPRRLDD</sequence>
<comment type="subcellular location">
    <subcellularLocation>
        <location evidence="1">Nucleus</location>
    </subcellularLocation>
</comment>
<protein>
    <recommendedName>
        <fullName evidence="15">Chromo domain-containing protein</fullName>
    </recommendedName>
</protein>
<feature type="region of interest" description="Disordered" evidence="10">
    <location>
        <begin position="1"/>
        <end position="23"/>
    </location>
</feature>
<evidence type="ECO:0000256" key="8">
    <source>
        <dbReference type="ARBA" id="ARBA00022918"/>
    </source>
</evidence>
<feature type="domain" description="Chromo" evidence="11">
    <location>
        <begin position="710"/>
        <end position="772"/>
    </location>
</feature>
<dbReference type="Pfam" id="PF24626">
    <property type="entry name" value="SH3_Tf2-1"/>
    <property type="match status" value="1"/>
</dbReference>
<evidence type="ECO:0000259" key="11">
    <source>
        <dbReference type="PROSITE" id="PS50013"/>
    </source>
</evidence>
<dbReference type="InterPro" id="IPR053134">
    <property type="entry name" value="RNA-dir_DNA_polymerase"/>
</dbReference>
<evidence type="ECO:0000313" key="13">
    <source>
        <dbReference type="EMBL" id="GBG61900.1"/>
    </source>
</evidence>
<dbReference type="SUPFAM" id="SSF56672">
    <property type="entry name" value="DNA/RNA polymerases"/>
    <property type="match status" value="1"/>
</dbReference>
<feature type="region of interest" description="Disordered" evidence="10">
    <location>
        <begin position="77"/>
        <end position="124"/>
    </location>
</feature>
<proteinExistence type="predicted"/>
<dbReference type="PANTHER" id="PTHR24559:SF444">
    <property type="entry name" value="REVERSE TRANSCRIPTASE DOMAIN-CONTAINING PROTEIN"/>
    <property type="match status" value="1"/>
</dbReference>
<evidence type="ECO:0000256" key="4">
    <source>
        <dbReference type="ARBA" id="ARBA00022695"/>
    </source>
</evidence>
<dbReference type="FunFam" id="3.10.10.10:FF:000007">
    <property type="entry name" value="Retrovirus-related Pol polyprotein from transposon 17.6-like Protein"/>
    <property type="match status" value="1"/>
</dbReference>
<name>A0A388JVU0_CHABU</name>
<dbReference type="Proteomes" id="UP000265515">
    <property type="component" value="Unassembled WGS sequence"/>
</dbReference>
<dbReference type="Gene3D" id="2.40.50.40">
    <property type="match status" value="1"/>
</dbReference>
<feature type="region of interest" description="Disordered" evidence="10">
    <location>
        <begin position="764"/>
        <end position="820"/>
    </location>
</feature>
<dbReference type="CDD" id="cd01647">
    <property type="entry name" value="RT_LTR"/>
    <property type="match status" value="1"/>
</dbReference>
<evidence type="ECO:0000256" key="5">
    <source>
        <dbReference type="ARBA" id="ARBA00022722"/>
    </source>
</evidence>
<dbReference type="CDD" id="cd00024">
    <property type="entry name" value="CD_CSD"/>
    <property type="match status" value="1"/>
</dbReference>
<evidence type="ECO:0000256" key="1">
    <source>
        <dbReference type="ARBA" id="ARBA00004123"/>
    </source>
</evidence>
<organism evidence="13 14">
    <name type="scientific">Chara braunii</name>
    <name type="common">Braun's stonewort</name>
    <dbReference type="NCBI Taxonomy" id="69332"/>
    <lineage>
        <taxon>Eukaryota</taxon>
        <taxon>Viridiplantae</taxon>
        <taxon>Streptophyta</taxon>
        <taxon>Charophyceae</taxon>
        <taxon>Charales</taxon>
        <taxon>Characeae</taxon>
        <taxon>Chara</taxon>
    </lineage>
</organism>
<keyword evidence="2" id="KW-0645">Protease</keyword>
<feature type="region of interest" description="Disordered" evidence="10">
    <location>
        <begin position="193"/>
        <end position="225"/>
    </location>
</feature>
<evidence type="ECO:0000256" key="2">
    <source>
        <dbReference type="ARBA" id="ARBA00022670"/>
    </source>
</evidence>
<evidence type="ECO:0008006" key="15">
    <source>
        <dbReference type="Google" id="ProtNLM"/>
    </source>
</evidence>
<dbReference type="PROSITE" id="PS50878">
    <property type="entry name" value="RT_POL"/>
    <property type="match status" value="1"/>
</dbReference>
<dbReference type="PROSITE" id="PS50013">
    <property type="entry name" value="CHROMO_2"/>
    <property type="match status" value="1"/>
</dbReference>
<keyword evidence="4" id="KW-0548">Nucleotidyltransferase</keyword>
<feature type="compositionally biased region" description="Pro residues" evidence="10">
    <location>
        <begin position="210"/>
        <end position="222"/>
    </location>
</feature>
<dbReference type="InterPro" id="IPR023779">
    <property type="entry name" value="Chromodomain_CS"/>
</dbReference>
<keyword evidence="9" id="KW-0539">Nucleus</keyword>
<comment type="caution">
    <text evidence="13">The sequence shown here is derived from an EMBL/GenBank/DDBJ whole genome shotgun (WGS) entry which is preliminary data.</text>
</comment>
<evidence type="ECO:0000256" key="3">
    <source>
        <dbReference type="ARBA" id="ARBA00022679"/>
    </source>
</evidence>
<dbReference type="Gramene" id="GBG61900">
    <property type="protein sequence ID" value="GBG61900"/>
    <property type="gene ID" value="CBR_g26064"/>
</dbReference>
<dbReference type="InterPro" id="IPR043128">
    <property type="entry name" value="Rev_trsase/Diguanyl_cyclase"/>
</dbReference>
<dbReference type="GO" id="GO:0005634">
    <property type="term" value="C:nucleus"/>
    <property type="evidence" value="ECO:0007669"/>
    <property type="project" value="UniProtKB-SubCell"/>
</dbReference>
<dbReference type="GO" id="GO:0008233">
    <property type="term" value="F:peptidase activity"/>
    <property type="evidence" value="ECO:0007669"/>
    <property type="project" value="UniProtKB-KW"/>
</dbReference>
<dbReference type="InterPro" id="IPR043502">
    <property type="entry name" value="DNA/RNA_pol_sf"/>
</dbReference>
<keyword evidence="14" id="KW-1185">Reference proteome</keyword>
<evidence type="ECO:0000256" key="6">
    <source>
        <dbReference type="ARBA" id="ARBA00022759"/>
    </source>
</evidence>
<dbReference type="Pfam" id="PF00078">
    <property type="entry name" value="RVT_1"/>
    <property type="match status" value="1"/>
</dbReference>
<dbReference type="InterPro" id="IPR023780">
    <property type="entry name" value="Chromo_domain"/>
</dbReference>
<dbReference type="Gene3D" id="3.10.10.10">
    <property type="entry name" value="HIV Type 1 Reverse Transcriptase, subunit A, domain 1"/>
    <property type="match status" value="1"/>
</dbReference>
<dbReference type="InterPro" id="IPR016197">
    <property type="entry name" value="Chromo-like_dom_sf"/>
</dbReference>
<keyword evidence="8" id="KW-0695">RNA-directed DNA polymerase</keyword>
<dbReference type="InterPro" id="IPR056924">
    <property type="entry name" value="SH3_Tf2-1"/>
</dbReference>
<feature type="region of interest" description="Disordered" evidence="10">
    <location>
        <begin position="299"/>
        <end position="342"/>
    </location>
</feature>
<dbReference type="PROSITE" id="PS00598">
    <property type="entry name" value="CHROMO_1"/>
    <property type="match status" value="1"/>
</dbReference>
<dbReference type="EMBL" id="BFEA01000024">
    <property type="protein sequence ID" value="GBG61900.1"/>
    <property type="molecule type" value="Genomic_DNA"/>
</dbReference>
<dbReference type="AlphaFoldDB" id="A0A388JVU0"/>
<reference evidence="13 14" key="1">
    <citation type="journal article" date="2018" name="Cell">
        <title>The Chara Genome: Secondary Complexity and Implications for Plant Terrestrialization.</title>
        <authorList>
            <person name="Nishiyama T."/>
            <person name="Sakayama H."/>
            <person name="Vries J.D."/>
            <person name="Buschmann H."/>
            <person name="Saint-Marcoux D."/>
            <person name="Ullrich K.K."/>
            <person name="Haas F.B."/>
            <person name="Vanderstraeten L."/>
            <person name="Becker D."/>
            <person name="Lang D."/>
            <person name="Vosolsobe S."/>
            <person name="Rombauts S."/>
            <person name="Wilhelmsson P.K.I."/>
            <person name="Janitza P."/>
            <person name="Kern R."/>
            <person name="Heyl A."/>
            <person name="Rumpler F."/>
            <person name="Villalobos L.I.A.C."/>
            <person name="Clay J.M."/>
            <person name="Skokan R."/>
            <person name="Toyoda A."/>
            <person name="Suzuki Y."/>
            <person name="Kagoshima H."/>
            <person name="Schijlen E."/>
            <person name="Tajeshwar N."/>
            <person name="Catarino B."/>
            <person name="Hetherington A.J."/>
            <person name="Saltykova A."/>
            <person name="Bonnot C."/>
            <person name="Breuninger H."/>
            <person name="Symeonidi A."/>
            <person name="Radhakrishnan G.V."/>
            <person name="Van Nieuwerburgh F."/>
            <person name="Deforce D."/>
            <person name="Chang C."/>
            <person name="Karol K.G."/>
            <person name="Hedrich R."/>
            <person name="Ulvskov P."/>
            <person name="Glockner G."/>
            <person name="Delwiche C.F."/>
            <person name="Petrasek J."/>
            <person name="Van de Peer Y."/>
            <person name="Friml J."/>
            <person name="Beilby M."/>
            <person name="Dolan L."/>
            <person name="Kohara Y."/>
            <person name="Sugano S."/>
            <person name="Fujiyama A."/>
            <person name="Delaux P.-M."/>
            <person name="Quint M."/>
            <person name="TheiBen G."/>
            <person name="Hagemann M."/>
            <person name="Harholt J."/>
            <person name="Dunand C."/>
            <person name="Zachgo S."/>
            <person name="Langdale J."/>
            <person name="Maumus F."/>
            <person name="Straeten D.V.D."/>
            <person name="Gould S.B."/>
            <person name="Rensing S.A."/>
        </authorList>
    </citation>
    <scope>NUCLEOTIDE SEQUENCE [LARGE SCALE GENOMIC DNA]</scope>
    <source>
        <strain evidence="13 14">S276</strain>
    </source>
</reference>
<dbReference type="Pfam" id="PF00385">
    <property type="entry name" value="Chromo"/>
    <property type="match status" value="1"/>
</dbReference>
<evidence type="ECO:0000256" key="7">
    <source>
        <dbReference type="ARBA" id="ARBA00022801"/>
    </source>
</evidence>
<dbReference type="GO" id="GO:0004519">
    <property type="term" value="F:endonuclease activity"/>
    <property type="evidence" value="ECO:0007669"/>
    <property type="project" value="UniProtKB-KW"/>
</dbReference>
<dbReference type="SMART" id="SM00298">
    <property type="entry name" value="CHROMO"/>
    <property type="match status" value="1"/>
</dbReference>
<keyword evidence="6" id="KW-0255">Endonuclease</keyword>
<dbReference type="Gene3D" id="3.30.70.270">
    <property type="match status" value="1"/>
</dbReference>
<feature type="compositionally biased region" description="Low complexity" evidence="10">
    <location>
        <begin position="311"/>
        <end position="324"/>
    </location>
</feature>
<dbReference type="GO" id="GO:0006508">
    <property type="term" value="P:proteolysis"/>
    <property type="evidence" value="ECO:0007669"/>
    <property type="project" value="UniProtKB-KW"/>
</dbReference>
<keyword evidence="5" id="KW-0540">Nuclease</keyword>
<accession>A0A388JVU0</accession>
<keyword evidence="3" id="KW-0808">Transferase</keyword>
<feature type="domain" description="Reverse transcriptase" evidence="12">
    <location>
        <begin position="402"/>
        <end position="584"/>
    </location>
</feature>
<dbReference type="PANTHER" id="PTHR24559">
    <property type="entry name" value="TRANSPOSON TY3-I GAG-POL POLYPROTEIN"/>
    <property type="match status" value="1"/>
</dbReference>
<dbReference type="GO" id="GO:0003964">
    <property type="term" value="F:RNA-directed DNA polymerase activity"/>
    <property type="evidence" value="ECO:0007669"/>
    <property type="project" value="UniProtKB-KW"/>
</dbReference>
<evidence type="ECO:0000259" key="12">
    <source>
        <dbReference type="PROSITE" id="PS50878"/>
    </source>
</evidence>
<evidence type="ECO:0000256" key="9">
    <source>
        <dbReference type="ARBA" id="ARBA00023242"/>
    </source>
</evidence>
<dbReference type="InterPro" id="IPR000477">
    <property type="entry name" value="RT_dom"/>
</dbReference>
<dbReference type="InterPro" id="IPR000953">
    <property type="entry name" value="Chromo/chromo_shadow_dom"/>
</dbReference>